<dbReference type="FunFam" id="3.30.420.10:FF:000003">
    <property type="entry name" value="Oligoribonuclease"/>
    <property type="match status" value="1"/>
</dbReference>
<evidence type="ECO:0000313" key="8">
    <source>
        <dbReference type="Proteomes" id="UP000192578"/>
    </source>
</evidence>
<keyword evidence="4" id="KW-0269">Exonuclease</keyword>
<dbReference type="InterPro" id="IPR012337">
    <property type="entry name" value="RNaseH-like_sf"/>
</dbReference>
<dbReference type="GO" id="GO:0003676">
    <property type="term" value="F:nucleic acid binding"/>
    <property type="evidence" value="ECO:0007669"/>
    <property type="project" value="InterPro"/>
</dbReference>
<dbReference type="SMART" id="SM00479">
    <property type="entry name" value="EXOIII"/>
    <property type="match status" value="1"/>
</dbReference>
<dbReference type="NCBIfam" id="NF003765">
    <property type="entry name" value="PRK05359.1"/>
    <property type="match status" value="1"/>
</dbReference>
<reference evidence="8" key="1">
    <citation type="submission" date="2017-01" db="EMBL/GenBank/DDBJ databases">
        <title>Comparative genomics of anhydrobiosis in the tardigrade Hypsibius dujardini.</title>
        <authorList>
            <person name="Yoshida Y."/>
            <person name="Koutsovoulos G."/>
            <person name="Laetsch D."/>
            <person name="Stevens L."/>
            <person name="Kumar S."/>
            <person name="Horikawa D."/>
            <person name="Ishino K."/>
            <person name="Komine S."/>
            <person name="Tomita M."/>
            <person name="Blaxter M."/>
            <person name="Arakawa K."/>
        </authorList>
    </citation>
    <scope>NUCLEOTIDE SEQUENCE [LARGE SCALE GENOMIC DNA]</scope>
    <source>
        <strain evidence="8">Z151</strain>
    </source>
</reference>
<dbReference type="Proteomes" id="UP000192578">
    <property type="component" value="Unassembled WGS sequence"/>
</dbReference>
<evidence type="ECO:0000313" key="7">
    <source>
        <dbReference type="EMBL" id="OQV21558.1"/>
    </source>
</evidence>
<feature type="domain" description="Exonuclease" evidence="6">
    <location>
        <begin position="103"/>
        <end position="277"/>
    </location>
</feature>
<accession>A0A1W0X266</accession>
<dbReference type="PANTHER" id="PTHR11046">
    <property type="entry name" value="OLIGORIBONUCLEASE, MITOCHONDRIAL"/>
    <property type="match status" value="1"/>
</dbReference>
<keyword evidence="2" id="KW-0540">Nuclease</keyword>
<dbReference type="OrthoDB" id="270189at2759"/>
<dbReference type="GO" id="GO:0005739">
    <property type="term" value="C:mitochondrion"/>
    <property type="evidence" value="ECO:0007669"/>
    <property type="project" value="TreeGrafter"/>
</dbReference>
<protein>
    <recommendedName>
        <fullName evidence="5">Probable oligoribonuclease</fullName>
    </recommendedName>
</protein>
<dbReference type="InterPro" id="IPR022894">
    <property type="entry name" value="Oligoribonuclease"/>
</dbReference>
<dbReference type="InterPro" id="IPR036397">
    <property type="entry name" value="RNaseH_sf"/>
</dbReference>
<evidence type="ECO:0000256" key="1">
    <source>
        <dbReference type="ARBA" id="ARBA00009921"/>
    </source>
</evidence>
<evidence type="ECO:0000256" key="2">
    <source>
        <dbReference type="ARBA" id="ARBA00022722"/>
    </source>
</evidence>
<evidence type="ECO:0000256" key="3">
    <source>
        <dbReference type="ARBA" id="ARBA00022801"/>
    </source>
</evidence>
<dbReference type="EMBL" id="MTYJ01000022">
    <property type="protein sequence ID" value="OQV21558.1"/>
    <property type="molecule type" value="Genomic_DNA"/>
</dbReference>
<dbReference type="Pfam" id="PF00929">
    <property type="entry name" value="RNase_T"/>
    <property type="match status" value="1"/>
</dbReference>
<evidence type="ECO:0000256" key="4">
    <source>
        <dbReference type="ARBA" id="ARBA00022839"/>
    </source>
</evidence>
<sequence>MSSLLQRIHRTCFQKPMRLSAFHTAIPFLSVILHPVNIPVCYHIQTFRQRKARLESRHSVSCHKFGSDVRLQKGLHITAIYSRKMSAGALPPAAVSIAEKNDRIIWVDLEMSGLEPETQTIVEMACVITDGQLNVIAESPNLIINHPEVVLKDMSDWCKDSFGKSGLLAEICESKTSLSQAEEIMLAFVRAHTNAKTSPLAGNSVHMDRLFLRKYMPSFTEHLHYRIMDVSSVKEMVRRWYPEVLTQMPPKKEAHRAMSDIKESIAELQWYRQNVFRSAC</sequence>
<evidence type="ECO:0000259" key="6">
    <source>
        <dbReference type="SMART" id="SM00479"/>
    </source>
</evidence>
<dbReference type="AlphaFoldDB" id="A0A1W0X266"/>
<gene>
    <name evidence="7" type="ORF">BV898_04460</name>
</gene>
<dbReference type="Gene3D" id="3.30.420.10">
    <property type="entry name" value="Ribonuclease H-like superfamily/Ribonuclease H"/>
    <property type="match status" value="1"/>
</dbReference>
<name>A0A1W0X266_HYPEX</name>
<comment type="similarity">
    <text evidence="1">Belongs to the oligoribonuclease family.</text>
</comment>
<dbReference type="GO" id="GO:0000175">
    <property type="term" value="F:3'-5'-RNA exonuclease activity"/>
    <property type="evidence" value="ECO:0007669"/>
    <property type="project" value="InterPro"/>
</dbReference>
<dbReference type="SUPFAM" id="SSF53098">
    <property type="entry name" value="Ribonuclease H-like"/>
    <property type="match status" value="1"/>
</dbReference>
<evidence type="ECO:0000256" key="5">
    <source>
        <dbReference type="ARBA" id="ARBA00072681"/>
    </source>
</evidence>
<comment type="caution">
    <text evidence="7">The sequence shown here is derived from an EMBL/GenBank/DDBJ whole genome shotgun (WGS) entry which is preliminary data.</text>
</comment>
<keyword evidence="3" id="KW-0378">Hydrolase</keyword>
<dbReference type="PANTHER" id="PTHR11046:SF0">
    <property type="entry name" value="OLIGORIBONUCLEASE, MITOCHONDRIAL"/>
    <property type="match status" value="1"/>
</dbReference>
<organism evidence="7 8">
    <name type="scientific">Hypsibius exemplaris</name>
    <name type="common">Freshwater tardigrade</name>
    <dbReference type="NCBI Taxonomy" id="2072580"/>
    <lineage>
        <taxon>Eukaryota</taxon>
        <taxon>Metazoa</taxon>
        <taxon>Ecdysozoa</taxon>
        <taxon>Tardigrada</taxon>
        <taxon>Eutardigrada</taxon>
        <taxon>Parachela</taxon>
        <taxon>Hypsibioidea</taxon>
        <taxon>Hypsibiidae</taxon>
        <taxon>Hypsibius</taxon>
    </lineage>
</organism>
<dbReference type="InterPro" id="IPR013520">
    <property type="entry name" value="Ribonucl_H"/>
</dbReference>
<proteinExistence type="inferred from homology"/>
<dbReference type="CDD" id="cd06135">
    <property type="entry name" value="Orn"/>
    <property type="match status" value="1"/>
</dbReference>
<keyword evidence="8" id="KW-1185">Reference proteome</keyword>